<dbReference type="Pfam" id="PF00582">
    <property type="entry name" value="Usp"/>
    <property type="match status" value="1"/>
</dbReference>
<dbReference type="STRING" id="310780.SAMN05216267_10516"/>
<evidence type="ECO:0000313" key="5">
    <source>
        <dbReference type="Proteomes" id="UP000181951"/>
    </source>
</evidence>
<evidence type="ECO:0000256" key="1">
    <source>
        <dbReference type="ARBA" id="ARBA00008791"/>
    </source>
</evidence>
<dbReference type="Gene3D" id="3.40.50.620">
    <property type="entry name" value="HUPs"/>
    <property type="match status" value="1"/>
</dbReference>
<sequence>MADPIPEPEREPDQGPLQDAGEPATAPTSESAMLPGRIVCGVDGSEPSLEALRWAGRQASLTGASLEAVMAWEMPGAWGWAGLPGLPEDFDMEEPAAEALSEAVTKALPPEQAKGVSQVIVMGNPAEAILDRGEGAELIVMGVRGLGTFKATLLGSVSHTVTLHASCPVVVVRGAAEQAAASGE</sequence>
<dbReference type="CDD" id="cd00293">
    <property type="entry name" value="USP-like"/>
    <property type="match status" value="1"/>
</dbReference>
<reference evidence="4 5" key="1">
    <citation type="submission" date="2016-10" db="EMBL/GenBank/DDBJ databases">
        <authorList>
            <person name="de Groot N.N."/>
        </authorList>
    </citation>
    <scope>NUCLEOTIDE SEQUENCE [LARGE SCALE GENOMIC DNA]</scope>
    <source>
        <strain evidence="4 5">CGMCC 4.2026</strain>
    </source>
</reference>
<accession>A0A1H8TC59</accession>
<dbReference type="InterPro" id="IPR014729">
    <property type="entry name" value="Rossmann-like_a/b/a_fold"/>
</dbReference>
<dbReference type="PRINTS" id="PR01438">
    <property type="entry name" value="UNVRSLSTRESS"/>
</dbReference>
<gene>
    <name evidence="4" type="ORF">SAMN05216267_10516</name>
</gene>
<evidence type="ECO:0000259" key="3">
    <source>
        <dbReference type="Pfam" id="PF00582"/>
    </source>
</evidence>
<dbReference type="Proteomes" id="UP000181951">
    <property type="component" value="Unassembled WGS sequence"/>
</dbReference>
<dbReference type="PANTHER" id="PTHR31964">
    <property type="entry name" value="ADENINE NUCLEOTIDE ALPHA HYDROLASES-LIKE SUPERFAMILY PROTEIN"/>
    <property type="match status" value="1"/>
</dbReference>
<feature type="domain" description="UspA" evidence="3">
    <location>
        <begin position="37"/>
        <end position="173"/>
    </location>
</feature>
<dbReference type="AlphaFoldDB" id="A0A1H8TC59"/>
<dbReference type="InterPro" id="IPR006016">
    <property type="entry name" value="UspA"/>
</dbReference>
<protein>
    <submittedName>
        <fullName evidence="4">Nucleotide-binding universal stress protein, UspA family</fullName>
    </submittedName>
</protein>
<organism evidence="4 5">
    <name type="scientific">Actinacidiphila rubida</name>
    <dbReference type="NCBI Taxonomy" id="310780"/>
    <lineage>
        <taxon>Bacteria</taxon>
        <taxon>Bacillati</taxon>
        <taxon>Actinomycetota</taxon>
        <taxon>Actinomycetes</taxon>
        <taxon>Kitasatosporales</taxon>
        <taxon>Streptomycetaceae</taxon>
        <taxon>Actinacidiphila</taxon>
    </lineage>
</organism>
<dbReference type="PANTHER" id="PTHR31964:SF113">
    <property type="entry name" value="USPA DOMAIN-CONTAINING PROTEIN"/>
    <property type="match status" value="1"/>
</dbReference>
<feature type="region of interest" description="Disordered" evidence="2">
    <location>
        <begin position="1"/>
        <end position="34"/>
    </location>
</feature>
<dbReference type="SUPFAM" id="SSF52402">
    <property type="entry name" value="Adenine nucleotide alpha hydrolases-like"/>
    <property type="match status" value="1"/>
</dbReference>
<dbReference type="InterPro" id="IPR006015">
    <property type="entry name" value="Universal_stress_UspA"/>
</dbReference>
<name>A0A1H8TC59_9ACTN</name>
<keyword evidence="5" id="KW-1185">Reference proteome</keyword>
<evidence type="ECO:0000313" key="4">
    <source>
        <dbReference type="EMBL" id="SEO88492.1"/>
    </source>
</evidence>
<comment type="similarity">
    <text evidence="1">Belongs to the universal stress protein A family.</text>
</comment>
<proteinExistence type="inferred from homology"/>
<dbReference type="EMBL" id="FODD01000051">
    <property type="protein sequence ID" value="SEO88492.1"/>
    <property type="molecule type" value="Genomic_DNA"/>
</dbReference>
<evidence type="ECO:0000256" key="2">
    <source>
        <dbReference type="SAM" id="MobiDB-lite"/>
    </source>
</evidence>